<keyword evidence="5" id="KW-0444">Lipid biosynthesis</keyword>
<evidence type="ECO:0000256" key="2">
    <source>
        <dbReference type="ARBA" id="ARBA00005189"/>
    </source>
</evidence>
<protein>
    <recommendedName>
        <fullName evidence="4">diacylglycerol O-acyltransferase</fullName>
        <ecNumber evidence="4">2.3.1.20</ecNumber>
    </recommendedName>
</protein>
<evidence type="ECO:0000256" key="3">
    <source>
        <dbReference type="ARBA" id="ARBA00009587"/>
    </source>
</evidence>
<dbReference type="EC" id="2.3.1.20" evidence="4"/>
<feature type="compositionally biased region" description="Acidic residues" evidence="11">
    <location>
        <begin position="474"/>
        <end position="485"/>
    </location>
</feature>
<dbReference type="AlphaFoldDB" id="A0A2I1R2T4"/>
<feature type="region of interest" description="Disordered" evidence="11">
    <location>
        <begin position="1"/>
        <end position="21"/>
    </location>
</feature>
<dbReference type="GO" id="GO:0001666">
    <property type="term" value="P:response to hypoxia"/>
    <property type="evidence" value="ECO:0007669"/>
    <property type="project" value="TreeGrafter"/>
</dbReference>
<feature type="domain" description="O-acyltransferase WSD1 C-terminal" evidence="13">
    <location>
        <begin position="317"/>
        <end position="458"/>
    </location>
</feature>
<evidence type="ECO:0000256" key="6">
    <source>
        <dbReference type="ARBA" id="ARBA00022679"/>
    </source>
</evidence>
<dbReference type="PANTHER" id="PTHR31650:SF1">
    <property type="entry name" value="WAX ESTER SYNTHASE_DIACYLGLYCEROL ACYLTRANSFERASE 4-RELATED"/>
    <property type="match status" value="1"/>
</dbReference>
<dbReference type="Pfam" id="PF06974">
    <property type="entry name" value="WS_DGAT_C"/>
    <property type="match status" value="1"/>
</dbReference>
<evidence type="ECO:0000259" key="13">
    <source>
        <dbReference type="Pfam" id="PF06974"/>
    </source>
</evidence>
<dbReference type="UniPathway" id="UPA00282"/>
<proteinExistence type="inferred from homology"/>
<dbReference type="InterPro" id="IPR023213">
    <property type="entry name" value="CAT-like_dom_sf"/>
</dbReference>
<evidence type="ECO:0000256" key="10">
    <source>
        <dbReference type="ARBA" id="ARBA00048109"/>
    </source>
</evidence>
<evidence type="ECO:0000256" key="7">
    <source>
        <dbReference type="ARBA" id="ARBA00022798"/>
    </source>
</evidence>
<dbReference type="EMBL" id="PKJC01000025">
    <property type="protein sequence ID" value="PKZ63421.1"/>
    <property type="molecule type" value="Genomic_DNA"/>
</dbReference>
<comment type="pathway">
    <text evidence="2">Lipid metabolism.</text>
</comment>
<dbReference type="RefSeq" id="WP_101822305.1">
    <property type="nucleotide sequence ID" value="NZ_PKJC01000025.1"/>
</dbReference>
<keyword evidence="6 14" id="KW-0808">Transferase</keyword>
<evidence type="ECO:0000256" key="8">
    <source>
        <dbReference type="ARBA" id="ARBA00023098"/>
    </source>
</evidence>
<accession>A0A2I1R2T4</accession>
<feature type="region of interest" description="Disordered" evidence="11">
    <location>
        <begin position="466"/>
        <end position="485"/>
    </location>
</feature>
<keyword evidence="7" id="KW-0319">Glycerol metabolism</keyword>
<evidence type="ECO:0000256" key="9">
    <source>
        <dbReference type="ARBA" id="ARBA00023315"/>
    </source>
</evidence>
<comment type="caution">
    <text evidence="14">The sequence shown here is derived from an EMBL/GenBank/DDBJ whole genome shotgun (WGS) entry which is preliminary data.</text>
</comment>
<dbReference type="GO" id="GO:0006071">
    <property type="term" value="P:glycerol metabolic process"/>
    <property type="evidence" value="ECO:0007669"/>
    <property type="project" value="UniProtKB-KW"/>
</dbReference>
<dbReference type="InterPro" id="IPR009721">
    <property type="entry name" value="O-acyltransferase_WSD1_C"/>
</dbReference>
<dbReference type="SUPFAM" id="SSF52777">
    <property type="entry name" value="CoA-dependent acyltransferases"/>
    <property type="match status" value="1"/>
</dbReference>
<evidence type="ECO:0000313" key="14">
    <source>
        <dbReference type="EMBL" id="PKZ63421.1"/>
    </source>
</evidence>
<evidence type="ECO:0000256" key="4">
    <source>
        <dbReference type="ARBA" id="ARBA00013244"/>
    </source>
</evidence>
<dbReference type="Proteomes" id="UP000234662">
    <property type="component" value="Unassembled WGS sequence"/>
</dbReference>
<dbReference type="GO" id="GO:0051701">
    <property type="term" value="P:biological process involved in interaction with host"/>
    <property type="evidence" value="ECO:0007669"/>
    <property type="project" value="TreeGrafter"/>
</dbReference>
<evidence type="ECO:0000313" key="15">
    <source>
        <dbReference type="Proteomes" id="UP000234662"/>
    </source>
</evidence>
<gene>
    <name evidence="14" type="ORF">CYJ73_21870</name>
</gene>
<dbReference type="GO" id="GO:0005886">
    <property type="term" value="C:plasma membrane"/>
    <property type="evidence" value="ECO:0007669"/>
    <property type="project" value="TreeGrafter"/>
</dbReference>
<dbReference type="GO" id="GO:0071731">
    <property type="term" value="P:response to nitric oxide"/>
    <property type="evidence" value="ECO:0007669"/>
    <property type="project" value="TreeGrafter"/>
</dbReference>
<dbReference type="STRING" id="2055.BCM27_19885"/>
<keyword evidence="9 14" id="KW-0012">Acyltransferase</keyword>
<dbReference type="PANTHER" id="PTHR31650">
    <property type="entry name" value="O-ACYLTRANSFERASE (WSD1-LIKE) FAMILY PROTEIN"/>
    <property type="match status" value="1"/>
</dbReference>
<comment type="similarity">
    <text evidence="3">Belongs to the long-chain O-acyltransferase family.</text>
</comment>
<organism evidence="14 15">
    <name type="scientific">Gordonia terrae</name>
    <dbReference type="NCBI Taxonomy" id="2055"/>
    <lineage>
        <taxon>Bacteria</taxon>
        <taxon>Bacillati</taxon>
        <taxon>Actinomycetota</taxon>
        <taxon>Actinomycetes</taxon>
        <taxon>Mycobacteriales</taxon>
        <taxon>Gordoniaceae</taxon>
        <taxon>Gordonia</taxon>
    </lineage>
</organism>
<dbReference type="InterPro" id="IPR004255">
    <property type="entry name" value="O-acyltransferase_WSD1_N"/>
</dbReference>
<dbReference type="Pfam" id="PF03007">
    <property type="entry name" value="WS_DGAT_cat"/>
    <property type="match status" value="1"/>
</dbReference>
<reference evidence="14 15" key="1">
    <citation type="submission" date="2017-12" db="EMBL/GenBank/DDBJ databases">
        <title>Phylogenetic diversity of female urinary microbiome.</title>
        <authorList>
            <person name="Thomas-White K."/>
            <person name="Wolfe A.J."/>
        </authorList>
    </citation>
    <scope>NUCLEOTIDE SEQUENCE [LARGE SCALE GENOMIC DNA]</scope>
    <source>
        <strain evidence="14 15">UMB0777</strain>
    </source>
</reference>
<feature type="domain" description="O-acyltransferase WSD1-like N-terminal" evidence="12">
    <location>
        <begin position="19"/>
        <end position="276"/>
    </location>
</feature>
<comment type="pathway">
    <text evidence="1">Glycerolipid metabolism; triacylglycerol biosynthesis.</text>
</comment>
<sequence length="485" mass="52068">MHSVRQIDRSSRTPAAERMSGPDALMLNMESASNPMHTLKVAVLDTARRGRPLGLTEIAGVLPDHLGMFPRATQRLAWARGHGARPFWVRDNDFDVWQHLDERWVAAPGRRAELDELLSELAVRQLDRSRPLWGLTLVHGLAGGRQAVVVRVHHAVADGLAALNTFMAATAGPDERVGQAPVDRTRIDHDDDELTRAARSESRRMIRDLPSAASALVRAFSAKRKAGNADLIPKPLTVRRTSFNARSGAERICASGDIPLAAVQRLALATGTTVNGALHGVIAGAIRAELIARGEEPGVAVSIFGVCKDLASTRVQGNEIATAMAYLRSDLADPVERIAATGASCAATVHCRRAVGFELTDVLATYTGRLGPMFRGLAANRAPLVMNNITTANMPGPRTTRWVGDIEVVDWISFALAIAPADVNLTTYSYAGKLSMGLIATPESMPDPARFLRRVADAAVEAADALERQTVGENESDDAMAQEAS</sequence>
<feature type="compositionally biased region" description="Basic and acidic residues" evidence="11">
    <location>
        <begin position="1"/>
        <end position="11"/>
    </location>
</feature>
<keyword evidence="8" id="KW-0443">Lipid metabolism</keyword>
<dbReference type="Gene3D" id="3.30.559.10">
    <property type="entry name" value="Chloramphenicol acetyltransferase-like domain"/>
    <property type="match status" value="1"/>
</dbReference>
<dbReference type="GO" id="GO:0004144">
    <property type="term" value="F:diacylglycerol O-acyltransferase activity"/>
    <property type="evidence" value="ECO:0007669"/>
    <property type="project" value="UniProtKB-EC"/>
</dbReference>
<dbReference type="GO" id="GO:0019432">
    <property type="term" value="P:triglyceride biosynthetic process"/>
    <property type="evidence" value="ECO:0007669"/>
    <property type="project" value="UniProtKB-UniPathway"/>
</dbReference>
<evidence type="ECO:0000259" key="12">
    <source>
        <dbReference type="Pfam" id="PF03007"/>
    </source>
</evidence>
<evidence type="ECO:0000256" key="1">
    <source>
        <dbReference type="ARBA" id="ARBA00004771"/>
    </source>
</evidence>
<evidence type="ECO:0000256" key="5">
    <source>
        <dbReference type="ARBA" id="ARBA00022516"/>
    </source>
</evidence>
<dbReference type="Gene3D" id="3.30.559.30">
    <property type="entry name" value="Nonribosomal peptide synthetase, condensation domain"/>
    <property type="match status" value="1"/>
</dbReference>
<dbReference type="InterPro" id="IPR045034">
    <property type="entry name" value="O-acyltransferase_WSD1-like"/>
</dbReference>
<comment type="catalytic activity">
    <reaction evidence="10">
        <text>an acyl-CoA + a 1,2-diacyl-sn-glycerol = a triacyl-sn-glycerol + CoA</text>
        <dbReference type="Rhea" id="RHEA:10868"/>
        <dbReference type="ChEBI" id="CHEBI:17815"/>
        <dbReference type="ChEBI" id="CHEBI:57287"/>
        <dbReference type="ChEBI" id="CHEBI:58342"/>
        <dbReference type="ChEBI" id="CHEBI:64615"/>
        <dbReference type="EC" id="2.3.1.20"/>
    </reaction>
</comment>
<evidence type="ECO:0000256" key="11">
    <source>
        <dbReference type="SAM" id="MobiDB-lite"/>
    </source>
</evidence>
<name>A0A2I1R2T4_9ACTN</name>